<evidence type="ECO:0000256" key="2">
    <source>
        <dbReference type="ARBA" id="ARBA00022475"/>
    </source>
</evidence>
<dbReference type="HAMAP" id="MF_00161">
    <property type="entry name" value="LspA"/>
    <property type="match status" value="1"/>
</dbReference>
<gene>
    <name evidence="9 12" type="primary">lspA</name>
    <name evidence="12" type="ORF">E2C04_07030</name>
</gene>
<comment type="pathway">
    <text evidence="9">Protein modification; lipoprotein biosynthesis (signal peptide cleavage).</text>
</comment>
<evidence type="ECO:0000256" key="4">
    <source>
        <dbReference type="ARBA" id="ARBA00022692"/>
    </source>
</evidence>
<dbReference type="UniPathway" id="UPA00665"/>
<evidence type="ECO:0000256" key="7">
    <source>
        <dbReference type="ARBA" id="ARBA00022989"/>
    </source>
</evidence>
<comment type="function">
    <text evidence="9">This protein specifically catalyzes the removal of signal peptides from prolipoproteins.</text>
</comment>
<reference evidence="12 13" key="1">
    <citation type="journal article" date="2008" name="Int. J. Syst. Evol. Microbiol.">
        <title>Nocardioides daphniae sp. nov., isolated from Daphnia cucullata (Crustacea: Cladocera).</title>
        <authorList>
            <person name="Toth E.M."/>
            <person name="Keki Z."/>
            <person name="Homonnay Z.G."/>
            <person name="Borsodi A.K."/>
            <person name="Marialigeti K."/>
            <person name="Schumann P."/>
        </authorList>
    </citation>
    <scope>NUCLEOTIDE SEQUENCE [LARGE SCALE GENOMIC DNA]</scope>
    <source>
        <strain evidence="12 13">JCM 16608</strain>
    </source>
</reference>
<evidence type="ECO:0000256" key="8">
    <source>
        <dbReference type="ARBA" id="ARBA00023136"/>
    </source>
</evidence>
<keyword evidence="6 9" id="KW-0378">Hydrolase</keyword>
<feature type="active site" evidence="9">
    <location>
        <position position="157"/>
    </location>
</feature>
<evidence type="ECO:0000256" key="11">
    <source>
        <dbReference type="SAM" id="MobiDB-lite"/>
    </source>
</evidence>
<comment type="subcellular location">
    <subcellularLocation>
        <location evidence="9">Cell membrane</location>
        <topology evidence="9">Multi-pass membrane protein</topology>
    </subcellularLocation>
</comment>
<evidence type="ECO:0000256" key="5">
    <source>
        <dbReference type="ARBA" id="ARBA00022750"/>
    </source>
</evidence>
<organism evidence="12 13">
    <name type="scientific">Nocardioides daphniae</name>
    <dbReference type="NCBI Taxonomy" id="402297"/>
    <lineage>
        <taxon>Bacteria</taxon>
        <taxon>Bacillati</taxon>
        <taxon>Actinomycetota</taxon>
        <taxon>Actinomycetes</taxon>
        <taxon>Propionibacteriales</taxon>
        <taxon>Nocardioidaceae</taxon>
        <taxon>Nocardioides</taxon>
    </lineage>
</organism>
<evidence type="ECO:0000313" key="13">
    <source>
        <dbReference type="Proteomes" id="UP000297025"/>
    </source>
</evidence>
<dbReference type="AlphaFoldDB" id="A0A4P7UBZ8"/>
<feature type="compositionally biased region" description="Acidic residues" evidence="11">
    <location>
        <begin position="183"/>
        <end position="208"/>
    </location>
</feature>
<evidence type="ECO:0000256" key="3">
    <source>
        <dbReference type="ARBA" id="ARBA00022670"/>
    </source>
</evidence>
<proteinExistence type="inferred from homology"/>
<dbReference type="KEGG" id="ndp:E2C04_07030"/>
<keyword evidence="3 9" id="KW-0645">Protease</keyword>
<evidence type="ECO:0000256" key="6">
    <source>
        <dbReference type="ARBA" id="ARBA00022801"/>
    </source>
</evidence>
<dbReference type="OrthoDB" id="4308908at2"/>
<feature type="transmembrane region" description="Helical" evidence="9">
    <location>
        <begin position="26"/>
        <end position="42"/>
    </location>
</feature>
<dbReference type="GO" id="GO:0006508">
    <property type="term" value="P:proteolysis"/>
    <property type="evidence" value="ECO:0007669"/>
    <property type="project" value="UniProtKB-KW"/>
</dbReference>
<feature type="region of interest" description="Disordered" evidence="11">
    <location>
        <begin position="1"/>
        <end position="20"/>
    </location>
</feature>
<dbReference type="RefSeq" id="WP_135832077.1">
    <property type="nucleotide sequence ID" value="NZ_CP038462.1"/>
</dbReference>
<sequence>MRHCACHASSARSVADPSDSTTGLSVPHWSLFATVAVIGYLVDQLTKAWALETLDDRIIGVIGDWFTLRLVFNPGAAFSTGAEFTIVFTCLSTAAAVTVLFLSRRVASKVWAVGLGALLAGVLGNLTDRVFREPEPFHGHVIDFLSFGDFPVFNVADVLINVAAGVIILQSLRGVSLDGSRDGDDDTPDDPDGADEASDDADASEENP</sequence>
<evidence type="ECO:0000256" key="1">
    <source>
        <dbReference type="ARBA" id="ARBA00006139"/>
    </source>
</evidence>
<dbReference type="NCBIfam" id="TIGR00077">
    <property type="entry name" value="lspA"/>
    <property type="match status" value="1"/>
</dbReference>
<keyword evidence="7 9" id="KW-1133">Transmembrane helix</keyword>
<protein>
    <recommendedName>
        <fullName evidence="9">Lipoprotein signal peptidase</fullName>
        <ecNumber evidence="9">3.4.23.36</ecNumber>
    </recommendedName>
    <alternativeName>
        <fullName evidence="9">Prolipoprotein signal peptidase</fullName>
    </alternativeName>
    <alternativeName>
        <fullName evidence="9">Signal peptidase II</fullName>
        <shortName evidence="9">SPase II</shortName>
    </alternativeName>
</protein>
<dbReference type="PRINTS" id="PR00781">
    <property type="entry name" value="LIPOSIGPTASE"/>
</dbReference>
<keyword evidence="8 9" id="KW-0472">Membrane</keyword>
<dbReference type="InterPro" id="IPR001872">
    <property type="entry name" value="Peptidase_A8"/>
</dbReference>
<comment type="similarity">
    <text evidence="1 9 10">Belongs to the peptidase A8 family.</text>
</comment>
<evidence type="ECO:0000313" key="12">
    <source>
        <dbReference type="EMBL" id="QCC77031.1"/>
    </source>
</evidence>
<dbReference type="EMBL" id="CP038462">
    <property type="protein sequence ID" value="QCC77031.1"/>
    <property type="molecule type" value="Genomic_DNA"/>
</dbReference>
<feature type="active site" evidence="9">
    <location>
        <position position="143"/>
    </location>
</feature>
<dbReference type="PANTHER" id="PTHR33695:SF1">
    <property type="entry name" value="LIPOPROTEIN SIGNAL PEPTIDASE"/>
    <property type="match status" value="1"/>
</dbReference>
<accession>A0A4P7UBZ8</accession>
<evidence type="ECO:0000256" key="9">
    <source>
        <dbReference type="HAMAP-Rule" id="MF_00161"/>
    </source>
</evidence>
<dbReference type="PANTHER" id="PTHR33695">
    <property type="entry name" value="LIPOPROTEIN SIGNAL PEPTIDASE"/>
    <property type="match status" value="1"/>
</dbReference>
<feature type="region of interest" description="Disordered" evidence="11">
    <location>
        <begin position="177"/>
        <end position="208"/>
    </location>
</feature>
<feature type="transmembrane region" description="Helical" evidence="9">
    <location>
        <begin position="151"/>
        <end position="172"/>
    </location>
</feature>
<name>A0A4P7UBZ8_9ACTN</name>
<dbReference type="EC" id="3.4.23.36" evidence="9"/>
<dbReference type="Pfam" id="PF01252">
    <property type="entry name" value="Peptidase_A8"/>
    <property type="match status" value="1"/>
</dbReference>
<dbReference type="GO" id="GO:0005886">
    <property type="term" value="C:plasma membrane"/>
    <property type="evidence" value="ECO:0007669"/>
    <property type="project" value="UniProtKB-SubCell"/>
</dbReference>
<keyword evidence="5 9" id="KW-0064">Aspartyl protease</keyword>
<dbReference type="Proteomes" id="UP000297025">
    <property type="component" value="Chromosome"/>
</dbReference>
<feature type="transmembrane region" description="Helical" evidence="9">
    <location>
        <begin position="84"/>
        <end position="103"/>
    </location>
</feature>
<keyword evidence="2 9" id="KW-1003">Cell membrane</keyword>
<dbReference type="GO" id="GO:0004190">
    <property type="term" value="F:aspartic-type endopeptidase activity"/>
    <property type="evidence" value="ECO:0007669"/>
    <property type="project" value="UniProtKB-UniRule"/>
</dbReference>
<feature type="transmembrane region" description="Helical" evidence="9">
    <location>
        <begin position="110"/>
        <end position="131"/>
    </location>
</feature>
<keyword evidence="4 9" id="KW-0812">Transmembrane</keyword>
<comment type="catalytic activity">
    <reaction evidence="9">
        <text>Release of signal peptides from bacterial membrane prolipoproteins. Hydrolyzes -Xaa-Yaa-Zaa-|-(S,diacylglyceryl)Cys-, in which Xaa is hydrophobic (preferably Leu), and Yaa (Ala or Ser) and Zaa (Gly or Ala) have small, neutral side chains.</text>
        <dbReference type="EC" id="3.4.23.36"/>
    </reaction>
</comment>
<evidence type="ECO:0000256" key="10">
    <source>
        <dbReference type="RuleBase" id="RU004181"/>
    </source>
</evidence>